<proteinExistence type="predicted"/>
<keyword evidence="2" id="KW-1185">Reference proteome</keyword>
<reference evidence="1" key="1">
    <citation type="submission" date="2017-10" db="EMBL/GenBank/DDBJ databases">
        <title>Genome sequence of cellulolytic Lachnospiraceae bacterium XHS1971 isolated from hotspring sediment.</title>
        <authorList>
            <person name="Vasudevan G."/>
            <person name="Joshi A.J."/>
            <person name="Hivarkar S."/>
            <person name="Lanjekar V.B."/>
            <person name="Dhakephalkar P.K."/>
            <person name="Dagar S."/>
        </authorList>
    </citation>
    <scope>NUCLEOTIDE SEQUENCE</scope>
    <source>
        <strain evidence="1">XHS1971</strain>
    </source>
</reference>
<evidence type="ECO:0000313" key="1">
    <source>
        <dbReference type="EMBL" id="PHV71556.1"/>
    </source>
</evidence>
<organism evidence="1 2">
    <name type="scientific">Sporanaerobium hydrogeniformans</name>
    <dbReference type="NCBI Taxonomy" id="3072179"/>
    <lineage>
        <taxon>Bacteria</taxon>
        <taxon>Bacillati</taxon>
        <taxon>Bacillota</taxon>
        <taxon>Clostridia</taxon>
        <taxon>Lachnospirales</taxon>
        <taxon>Lachnospiraceae</taxon>
        <taxon>Sporanaerobium</taxon>
    </lineage>
</organism>
<comment type="caution">
    <text evidence="1">The sequence shown here is derived from an EMBL/GenBank/DDBJ whole genome shotgun (WGS) entry which is preliminary data.</text>
</comment>
<sequence>MDEQLLGGELDFEEPDFDLTDEFEDMDTSINEPKSNNLNAWTSLILGIIGSLGWLVPIIGLPVTIVGTVLGAVSMKNKKNRGIGIAGFVVSTVFLVASIAKGIVDIVLYFKKTK</sequence>
<dbReference type="EMBL" id="PEDL01000002">
    <property type="protein sequence ID" value="PHV71556.1"/>
    <property type="molecule type" value="Genomic_DNA"/>
</dbReference>
<protein>
    <submittedName>
        <fullName evidence="1">Uncharacterized protein</fullName>
    </submittedName>
</protein>
<evidence type="ECO:0000313" key="2">
    <source>
        <dbReference type="Proteomes" id="UP000224460"/>
    </source>
</evidence>
<gene>
    <name evidence="1" type="ORF">CS063_03020</name>
</gene>
<accession>A0AC61DFU8</accession>
<dbReference type="Proteomes" id="UP000224460">
    <property type="component" value="Unassembled WGS sequence"/>
</dbReference>
<name>A0AC61DFU8_9FIRM</name>